<dbReference type="InterPro" id="IPR024002">
    <property type="entry name" value="For/NO2_transpt_CS"/>
</dbReference>
<keyword evidence="8" id="KW-1185">Reference proteome</keyword>
<dbReference type="PROSITE" id="PS01006">
    <property type="entry name" value="FORMATE_NITRITE_TP_2"/>
    <property type="match status" value="1"/>
</dbReference>
<evidence type="ECO:0000256" key="2">
    <source>
        <dbReference type="ARBA" id="ARBA00022692"/>
    </source>
</evidence>
<evidence type="ECO:0000256" key="6">
    <source>
        <dbReference type="SAM" id="Phobius"/>
    </source>
</evidence>
<dbReference type="AlphaFoldDB" id="A0A0J8DG09"/>
<evidence type="ECO:0000256" key="1">
    <source>
        <dbReference type="ARBA" id="ARBA00004141"/>
    </source>
</evidence>
<dbReference type="PANTHER" id="PTHR30520">
    <property type="entry name" value="FORMATE TRANSPORTER-RELATED"/>
    <property type="match status" value="1"/>
</dbReference>
<evidence type="ECO:0000256" key="3">
    <source>
        <dbReference type="ARBA" id="ARBA00022989"/>
    </source>
</evidence>
<feature type="transmembrane region" description="Helical" evidence="6">
    <location>
        <begin position="183"/>
        <end position="202"/>
    </location>
</feature>
<dbReference type="GO" id="GO:0015499">
    <property type="term" value="F:formate transmembrane transporter activity"/>
    <property type="evidence" value="ECO:0007669"/>
    <property type="project" value="TreeGrafter"/>
</dbReference>
<dbReference type="Pfam" id="PF01226">
    <property type="entry name" value="Form_Nir_trans"/>
    <property type="match status" value="1"/>
</dbReference>
<comment type="caution">
    <text evidence="7">The sequence shown here is derived from an EMBL/GenBank/DDBJ whole genome shotgun (WGS) entry which is preliminary data.</text>
</comment>
<feature type="transmembrane region" description="Helical" evidence="6">
    <location>
        <begin position="112"/>
        <end position="134"/>
    </location>
</feature>
<evidence type="ECO:0000313" key="8">
    <source>
        <dbReference type="Proteomes" id="UP000036756"/>
    </source>
</evidence>
<evidence type="ECO:0000256" key="4">
    <source>
        <dbReference type="ARBA" id="ARBA00023136"/>
    </source>
</evidence>
<dbReference type="InterPro" id="IPR023271">
    <property type="entry name" value="Aquaporin-like"/>
</dbReference>
<feature type="transmembrane region" description="Helical" evidence="6">
    <location>
        <begin position="247"/>
        <end position="269"/>
    </location>
</feature>
<dbReference type="PROSITE" id="PS01005">
    <property type="entry name" value="FORMATE_NITRITE_TP_1"/>
    <property type="match status" value="1"/>
</dbReference>
<evidence type="ECO:0000313" key="7">
    <source>
        <dbReference type="EMBL" id="KMT23103.1"/>
    </source>
</evidence>
<accession>A0A0J8DG09</accession>
<feature type="transmembrane region" description="Helical" evidence="6">
    <location>
        <begin position="154"/>
        <end position="176"/>
    </location>
</feature>
<dbReference type="RefSeq" id="WP_048569475.1">
    <property type="nucleotide sequence ID" value="NZ_LFVU01000003.1"/>
</dbReference>
<dbReference type="OrthoDB" id="9786493at2"/>
<sequence length="285" mass="30901">MDKGILTTPEICEETIKIGIKKGVKTMFYQTLILAILAGAFIAFGCFVSIVGSHGISNYGLSKFVAGTLFPVGLVLVLICGAELFTGNTLLIQAYMEKEVTLFQFIKNLVTVYVGNFIGAFMSAVLIYLSGLLLSNDLKLGAYVLKVASYKGSLSFLNALVSGILCNFLVCLAVWGSYAAKDVAGKILIVWVTIMTFIISGFEHSVANMYYFSIAILAKIDSRIIVASHLSADKLESVSVFNAIGNIIPVTIGNIIGGMLLVGLAYWFVYVKMPRDKDNSTKEKY</sequence>
<proteinExistence type="inferred from homology"/>
<reference evidence="7 8" key="1">
    <citation type="submission" date="2015-06" db="EMBL/GenBank/DDBJ databases">
        <title>Draft genome sequence of the purine-degrading Clostridium cylindrosporum HC-1 (DSM 605).</title>
        <authorList>
            <person name="Poehlein A."/>
            <person name="Schiel-Bengelsdorf B."/>
            <person name="Bengelsdorf F."/>
            <person name="Daniel R."/>
            <person name="Duerre P."/>
        </authorList>
    </citation>
    <scope>NUCLEOTIDE SEQUENCE [LARGE SCALE GENOMIC DNA]</scope>
    <source>
        <strain evidence="7 8">DSM 605</strain>
    </source>
</reference>
<dbReference type="STRING" id="1121307.CLCY_7c01500"/>
<name>A0A0J8DG09_CLOCY</name>
<dbReference type="PATRIC" id="fig|1121307.3.peg.2433"/>
<dbReference type="InterPro" id="IPR000292">
    <property type="entry name" value="For/NO2_transpt"/>
</dbReference>
<comment type="similarity">
    <text evidence="5">Belongs to the FNT transporter (TC 1.A.16) family.</text>
</comment>
<keyword evidence="4 6" id="KW-0472">Membrane</keyword>
<keyword evidence="3 6" id="KW-1133">Transmembrane helix</keyword>
<keyword evidence="2 6" id="KW-0812">Transmembrane</keyword>
<protein>
    <submittedName>
        <fullName evidence="7">Putative formate transporter 1</fullName>
    </submittedName>
</protein>
<dbReference type="Gene3D" id="1.20.1080.10">
    <property type="entry name" value="Glycerol uptake facilitator protein"/>
    <property type="match status" value="1"/>
</dbReference>
<comment type="subcellular location">
    <subcellularLocation>
        <location evidence="1">Membrane</location>
        <topology evidence="1">Multi-pass membrane protein</topology>
    </subcellularLocation>
</comment>
<feature type="transmembrane region" description="Helical" evidence="6">
    <location>
        <begin position="27"/>
        <end position="52"/>
    </location>
</feature>
<dbReference type="PANTHER" id="PTHR30520:SF6">
    <property type="entry name" value="FORMATE_NITRATE FAMILY TRANSPORTER (EUROFUNG)"/>
    <property type="match status" value="1"/>
</dbReference>
<dbReference type="EMBL" id="LFVU01000003">
    <property type="protein sequence ID" value="KMT23103.1"/>
    <property type="molecule type" value="Genomic_DNA"/>
</dbReference>
<evidence type="ECO:0000256" key="5">
    <source>
        <dbReference type="ARBA" id="ARBA00049660"/>
    </source>
</evidence>
<dbReference type="GO" id="GO:0005886">
    <property type="term" value="C:plasma membrane"/>
    <property type="evidence" value="ECO:0007669"/>
    <property type="project" value="TreeGrafter"/>
</dbReference>
<gene>
    <name evidence="7" type="primary">focA</name>
    <name evidence="7" type="ORF">CLCY_7c01500</name>
</gene>
<organism evidence="7 8">
    <name type="scientific">Clostridium cylindrosporum DSM 605</name>
    <dbReference type="NCBI Taxonomy" id="1121307"/>
    <lineage>
        <taxon>Bacteria</taxon>
        <taxon>Bacillati</taxon>
        <taxon>Bacillota</taxon>
        <taxon>Clostridia</taxon>
        <taxon>Eubacteriales</taxon>
        <taxon>Clostridiaceae</taxon>
        <taxon>Clostridium</taxon>
    </lineage>
</organism>
<feature type="transmembrane region" description="Helical" evidence="6">
    <location>
        <begin position="64"/>
        <end position="91"/>
    </location>
</feature>
<dbReference type="Proteomes" id="UP000036756">
    <property type="component" value="Unassembled WGS sequence"/>
</dbReference>